<comment type="caution">
    <text evidence="1">The sequence shown here is derived from an EMBL/GenBank/DDBJ whole genome shotgun (WGS) entry which is preliminary data.</text>
</comment>
<proteinExistence type="predicted"/>
<feature type="non-terminal residue" evidence="1">
    <location>
        <position position="52"/>
    </location>
</feature>
<organism evidence="1 2">
    <name type="scientific">Colocasia esculenta</name>
    <name type="common">Wild taro</name>
    <name type="synonym">Arum esculentum</name>
    <dbReference type="NCBI Taxonomy" id="4460"/>
    <lineage>
        <taxon>Eukaryota</taxon>
        <taxon>Viridiplantae</taxon>
        <taxon>Streptophyta</taxon>
        <taxon>Embryophyta</taxon>
        <taxon>Tracheophyta</taxon>
        <taxon>Spermatophyta</taxon>
        <taxon>Magnoliopsida</taxon>
        <taxon>Liliopsida</taxon>
        <taxon>Araceae</taxon>
        <taxon>Aroideae</taxon>
        <taxon>Colocasieae</taxon>
        <taxon>Colocasia</taxon>
    </lineage>
</organism>
<name>A0A843U985_COLES</name>
<evidence type="ECO:0000313" key="2">
    <source>
        <dbReference type="Proteomes" id="UP000652761"/>
    </source>
</evidence>
<evidence type="ECO:0000313" key="1">
    <source>
        <dbReference type="EMBL" id="MQL76779.1"/>
    </source>
</evidence>
<dbReference type="Proteomes" id="UP000652761">
    <property type="component" value="Unassembled WGS sequence"/>
</dbReference>
<dbReference type="AlphaFoldDB" id="A0A843U985"/>
<accession>A0A843U985</accession>
<dbReference type="EMBL" id="NMUH01000317">
    <property type="protein sequence ID" value="MQL76779.1"/>
    <property type="molecule type" value="Genomic_DNA"/>
</dbReference>
<protein>
    <submittedName>
        <fullName evidence="1">Uncharacterized protein</fullName>
    </submittedName>
</protein>
<reference evidence="1" key="1">
    <citation type="submission" date="2017-07" db="EMBL/GenBank/DDBJ databases">
        <title>Taro Niue Genome Assembly and Annotation.</title>
        <authorList>
            <person name="Atibalentja N."/>
            <person name="Keating K."/>
            <person name="Fields C.J."/>
        </authorList>
    </citation>
    <scope>NUCLEOTIDE SEQUENCE</scope>
    <source>
        <strain evidence="1">Niue_2</strain>
        <tissue evidence="1">Leaf</tissue>
    </source>
</reference>
<gene>
    <name evidence="1" type="ORF">Taro_009169</name>
</gene>
<sequence length="52" mass="6131">MQQTLLQGHVGRLSRTPEKRLQAELQMDNYKKRIETHSDSISIRCGKSELRY</sequence>
<keyword evidence="2" id="KW-1185">Reference proteome</keyword>